<dbReference type="RefSeq" id="WP_179758139.1">
    <property type="nucleotide sequence ID" value="NZ_JACCBU010000001.1"/>
</dbReference>
<proteinExistence type="predicted"/>
<dbReference type="AlphaFoldDB" id="A0A7Y9IFN2"/>
<comment type="caution">
    <text evidence="1">The sequence shown here is derived from an EMBL/GenBank/DDBJ whole genome shotgun (WGS) entry which is preliminary data.</text>
</comment>
<name>A0A7Y9IFN2_9ACTN</name>
<gene>
    <name evidence="1" type="ORF">BKA15_006997</name>
</gene>
<organism evidence="1 2">
    <name type="scientific">Microlunatus parietis</name>
    <dbReference type="NCBI Taxonomy" id="682979"/>
    <lineage>
        <taxon>Bacteria</taxon>
        <taxon>Bacillati</taxon>
        <taxon>Actinomycetota</taxon>
        <taxon>Actinomycetes</taxon>
        <taxon>Propionibacteriales</taxon>
        <taxon>Propionibacteriaceae</taxon>
        <taxon>Microlunatus</taxon>
    </lineage>
</organism>
<protein>
    <submittedName>
        <fullName evidence="1">Uncharacterized protein</fullName>
    </submittedName>
</protein>
<dbReference type="EMBL" id="JACCBU010000001">
    <property type="protein sequence ID" value="NYE75668.1"/>
    <property type="molecule type" value="Genomic_DNA"/>
</dbReference>
<keyword evidence="2" id="KW-1185">Reference proteome</keyword>
<evidence type="ECO:0000313" key="2">
    <source>
        <dbReference type="Proteomes" id="UP000569914"/>
    </source>
</evidence>
<accession>A0A7Y9IFN2</accession>
<sequence>MPSQPVQGTLFHSHLTHPRGDLMLPLNELRDAHPDLYREHAAKYDRRPHGLIEPVPPLGCTWADVVFLSPVHPAPLFQALARSGRPVGDRPPATLDASRLDPDRCVIRLMRHGQDGHYPDPPDEHDYLPFTTAGLRAVSRVTQIALDRLERLGPDDPWLPWVDVPHILHRGPIPLAWFTPPTS</sequence>
<evidence type="ECO:0000313" key="1">
    <source>
        <dbReference type="EMBL" id="NYE75668.1"/>
    </source>
</evidence>
<dbReference type="Proteomes" id="UP000569914">
    <property type="component" value="Unassembled WGS sequence"/>
</dbReference>
<reference evidence="1 2" key="1">
    <citation type="submission" date="2020-07" db="EMBL/GenBank/DDBJ databases">
        <title>Sequencing the genomes of 1000 actinobacteria strains.</title>
        <authorList>
            <person name="Klenk H.-P."/>
        </authorList>
    </citation>
    <scope>NUCLEOTIDE SEQUENCE [LARGE SCALE GENOMIC DNA]</scope>
    <source>
        <strain evidence="1 2">DSM 22083</strain>
    </source>
</reference>